<name>A0ABW3C2U9_SPHXN</name>
<keyword evidence="2" id="KW-1185">Reference proteome</keyword>
<evidence type="ECO:0000313" key="2">
    <source>
        <dbReference type="Proteomes" id="UP001597124"/>
    </source>
</evidence>
<sequence length="246" mass="28050">MIRILTWLWKQPGGRSTYTAEHVNVWADCIDRHLSMPHELACVTNSPEGIDPRVRIISPPGEFEDVRIPTWGADKGYPQCHRRLAMFRPDATEIFGERFVSMDLDAVIAGSLDPLFDRPDDFVMYRGTSPRRPYNGSMVMMTAGCRSRVYTEFTPERAAEAGQKFIGSDQAWISHILGWGETTWGPEHGVVWWGSSKNHLAPEWRLMFFPGTPKPWELTTDAWIGKHYRRNSAWDDAAISVRLNAA</sequence>
<comment type="caution">
    <text evidence="1">The sequence shown here is derived from an EMBL/GenBank/DDBJ whole genome shotgun (WGS) entry which is preliminary data.</text>
</comment>
<dbReference type="RefSeq" id="WP_381488615.1">
    <property type="nucleotide sequence ID" value="NZ_JBHTIK010000004.1"/>
</dbReference>
<protein>
    <recommendedName>
        <fullName evidence="3">Glycosyltransferase</fullName>
    </recommendedName>
</protein>
<organism evidence="1 2">
    <name type="scientific">Sphingosinicella xenopeptidilytica</name>
    <dbReference type="NCBI Taxonomy" id="364098"/>
    <lineage>
        <taxon>Bacteria</taxon>
        <taxon>Pseudomonadati</taxon>
        <taxon>Pseudomonadota</taxon>
        <taxon>Alphaproteobacteria</taxon>
        <taxon>Sphingomonadales</taxon>
        <taxon>Sphingosinicellaceae</taxon>
        <taxon>Sphingosinicella</taxon>
    </lineage>
</organism>
<reference evidence="2" key="1">
    <citation type="journal article" date="2019" name="Int. J. Syst. Evol. Microbiol.">
        <title>The Global Catalogue of Microorganisms (GCM) 10K type strain sequencing project: providing services to taxonomists for standard genome sequencing and annotation.</title>
        <authorList>
            <consortium name="The Broad Institute Genomics Platform"/>
            <consortium name="The Broad Institute Genome Sequencing Center for Infectious Disease"/>
            <person name="Wu L."/>
            <person name="Ma J."/>
        </authorList>
    </citation>
    <scope>NUCLEOTIDE SEQUENCE [LARGE SCALE GENOMIC DNA]</scope>
    <source>
        <strain evidence="2">CCUG 52537</strain>
    </source>
</reference>
<evidence type="ECO:0008006" key="3">
    <source>
        <dbReference type="Google" id="ProtNLM"/>
    </source>
</evidence>
<proteinExistence type="predicted"/>
<gene>
    <name evidence="1" type="ORF">ACFQ00_07790</name>
</gene>
<dbReference type="Gene3D" id="3.90.550.10">
    <property type="entry name" value="Spore Coat Polysaccharide Biosynthesis Protein SpsA, Chain A"/>
    <property type="match status" value="1"/>
</dbReference>
<dbReference type="Proteomes" id="UP001597124">
    <property type="component" value="Unassembled WGS sequence"/>
</dbReference>
<dbReference type="SUPFAM" id="SSF53448">
    <property type="entry name" value="Nucleotide-diphospho-sugar transferases"/>
    <property type="match status" value="1"/>
</dbReference>
<evidence type="ECO:0000313" key="1">
    <source>
        <dbReference type="EMBL" id="MFD0848220.1"/>
    </source>
</evidence>
<dbReference type="EMBL" id="JBHTIK010000004">
    <property type="protein sequence ID" value="MFD0848220.1"/>
    <property type="molecule type" value="Genomic_DNA"/>
</dbReference>
<accession>A0ABW3C2U9</accession>
<dbReference type="InterPro" id="IPR029044">
    <property type="entry name" value="Nucleotide-diphossugar_trans"/>
</dbReference>